<evidence type="ECO:0000313" key="3">
    <source>
        <dbReference type="Proteomes" id="UP000298616"/>
    </source>
</evidence>
<name>A0A4D7JRY4_9BACT</name>
<keyword evidence="1" id="KW-1133">Transmembrane helix</keyword>
<proteinExistence type="predicted"/>
<keyword evidence="1" id="KW-0472">Membrane</keyword>
<reference evidence="2 3" key="1">
    <citation type="submission" date="2018-04" db="EMBL/GenBank/DDBJ databases">
        <title>Complete genome uncultured novel isolate.</title>
        <authorList>
            <person name="Merlino G."/>
        </authorList>
    </citation>
    <scope>NUCLEOTIDE SEQUENCE [LARGE SCALE GENOMIC DNA]</scope>
    <source>
        <strain evidence="3">R1DC9</strain>
    </source>
</reference>
<feature type="transmembrane region" description="Helical" evidence="1">
    <location>
        <begin position="28"/>
        <end position="61"/>
    </location>
</feature>
<sequence>MYKSLIEAFNRFIENKVELVKLDIEQRIALLITHAVAIMFFIGMLSLFIVFFSILVALAISTWAESLLIGFGSVSLIYAILAVAAYFISQSSSFKKKLRDNMVELFDSNI</sequence>
<protein>
    <recommendedName>
        <fullName evidence="4">Phage holin family protein</fullName>
    </recommendedName>
</protein>
<dbReference type="AlphaFoldDB" id="A0A4D7JRY4"/>
<feature type="transmembrane region" description="Helical" evidence="1">
    <location>
        <begin position="67"/>
        <end position="89"/>
    </location>
</feature>
<dbReference type="RefSeq" id="WP_137089283.1">
    <property type="nucleotide sequence ID" value="NZ_CP028923.1"/>
</dbReference>
<dbReference type="EMBL" id="CP028923">
    <property type="protein sequence ID" value="QCK13685.1"/>
    <property type="molecule type" value="Genomic_DNA"/>
</dbReference>
<keyword evidence="3" id="KW-1185">Reference proteome</keyword>
<evidence type="ECO:0000313" key="2">
    <source>
        <dbReference type="EMBL" id="QCK13685.1"/>
    </source>
</evidence>
<organism evidence="2 3">
    <name type="scientific">Mangrovivirga cuniculi</name>
    <dbReference type="NCBI Taxonomy" id="2715131"/>
    <lineage>
        <taxon>Bacteria</taxon>
        <taxon>Pseudomonadati</taxon>
        <taxon>Bacteroidota</taxon>
        <taxon>Cytophagia</taxon>
        <taxon>Cytophagales</taxon>
        <taxon>Mangrovivirgaceae</taxon>
        <taxon>Mangrovivirga</taxon>
    </lineage>
</organism>
<evidence type="ECO:0000256" key="1">
    <source>
        <dbReference type="SAM" id="Phobius"/>
    </source>
</evidence>
<gene>
    <name evidence="2" type="ORF">DCC35_02395</name>
</gene>
<dbReference type="Proteomes" id="UP000298616">
    <property type="component" value="Chromosome"/>
</dbReference>
<keyword evidence="1" id="KW-0812">Transmembrane</keyword>
<evidence type="ECO:0008006" key="4">
    <source>
        <dbReference type="Google" id="ProtNLM"/>
    </source>
</evidence>
<dbReference type="KEGG" id="fpf:DCC35_02395"/>
<accession>A0A4D7JRY4</accession>